<accession>A0AAD5U832</accession>
<gene>
    <name evidence="2" type="ORF">HK099_001325</name>
</gene>
<feature type="compositionally biased region" description="Low complexity" evidence="1">
    <location>
        <begin position="303"/>
        <end position="321"/>
    </location>
</feature>
<name>A0AAD5U832_9FUNG</name>
<dbReference type="AlphaFoldDB" id="A0AAD5U832"/>
<feature type="compositionally biased region" description="Polar residues" evidence="1">
    <location>
        <begin position="442"/>
        <end position="455"/>
    </location>
</feature>
<feature type="region of interest" description="Disordered" evidence="1">
    <location>
        <begin position="407"/>
        <end position="514"/>
    </location>
</feature>
<dbReference type="EMBL" id="JADGJW010000136">
    <property type="protein sequence ID" value="KAJ3223284.1"/>
    <property type="molecule type" value="Genomic_DNA"/>
</dbReference>
<evidence type="ECO:0000256" key="1">
    <source>
        <dbReference type="SAM" id="MobiDB-lite"/>
    </source>
</evidence>
<feature type="compositionally biased region" description="Basic residues" evidence="1">
    <location>
        <begin position="1"/>
        <end position="17"/>
    </location>
</feature>
<proteinExistence type="predicted"/>
<feature type="non-terminal residue" evidence="2">
    <location>
        <position position="582"/>
    </location>
</feature>
<feature type="region of interest" description="Disordered" evidence="1">
    <location>
        <begin position="1"/>
        <end position="38"/>
    </location>
</feature>
<feature type="compositionally biased region" description="Polar residues" evidence="1">
    <location>
        <begin position="464"/>
        <end position="487"/>
    </location>
</feature>
<keyword evidence="3" id="KW-1185">Reference proteome</keyword>
<evidence type="ECO:0000313" key="2">
    <source>
        <dbReference type="EMBL" id="KAJ3223284.1"/>
    </source>
</evidence>
<feature type="compositionally biased region" description="Polar residues" evidence="1">
    <location>
        <begin position="412"/>
        <end position="422"/>
    </location>
</feature>
<feature type="region of interest" description="Disordered" evidence="1">
    <location>
        <begin position="284"/>
        <end position="326"/>
    </location>
</feature>
<protein>
    <submittedName>
        <fullName evidence="2">Uncharacterized protein</fullName>
    </submittedName>
</protein>
<comment type="caution">
    <text evidence="2">The sequence shown here is derived from an EMBL/GenBank/DDBJ whole genome shotgun (WGS) entry which is preliminary data.</text>
</comment>
<dbReference type="Proteomes" id="UP001211065">
    <property type="component" value="Unassembled WGS sequence"/>
</dbReference>
<organism evidence="2 3">
    <name type="scientific">Clydaea vesicula</name>
    <dbReference type="NCBI Taxonomy" id="447962"/>
    <lineage>
        <taxon>Eukaryota</taxon>
        <taxon>Fungi</taxon>
        <taxon>Fungi incertae sedis</taxon>
        <taxon>Chytridiomycota</taxon>
        <taxon>Chytridiomycota incertae sedis</taxon>
        <taxon>Chytridiomycetes</taxon>
        <taxon>Lobulomycetales</taxon>
        <taxon>Lobulomycetaceae</taxon>
        <taxon>Clydaea</taxon>
    </lineage>
</organism>
<sequence length="582" mass="69181">DIPSHNKKKNRKRKKRKKSDDTPIIENMKQQKVKPKSKKKPLEYFQENILKDNHVYIDPNKRYLLYCLGANGKKLRRKLEDKNKNLQKQDVYERNGVRNYNLPIPSRKLLDPIAFSLYLKDYFDRFNQLEKHYKHSLFGKLKFNAFINTQKLESKFIKKFKETFGDSENTTVLIGDWSRSAIKYQAGYQVCLVNEFLTSSICPGCKSRTLETFKERQHPNPGKKENLIKVHGLLRCKKENCKQMMNGQLVEKVWNRDDVATLNIKDVVMNTLLHKVRPVRDLPSRAYDDRHNRYNRGGGSRGRGSVQRGGSSFSRGRPLGRTYYSRPLNYNNRDYYSNRDQYNRDYRERDHFEREYERDYYDRGYDRGPYDRNEFERDRDRFDRDYMLHRGGFEDTLLENRDTLLPPREPIVSQQPELNSPQRGELSPIPPSDFTPKRPATLQPNNHQRNGQLSQPRLPVPLQKQPSFSSNNQQPIQHQQILTSQHQTPRKHNTPKPPPIPKQPTELSSSTFNENSSTRQLYLFKYPLTEAQYNESNRLIGDYEKLQLEYEELLKVKRKLDFEIDFCDIEYKKHSLLFKKIE</sequence>
<reference evidence="2" key="1">
    <citation type="submission" date="2020-05" db="EMBL/GenBank/DDBJ databases">
        <title>Phylogenomic resolution of chytrid fungi.</title>
        <authorList>
            <person name="Stajich J.E."/>
            <person name="Amses K."/>
            <person name="Simmons R."/>
            <person name="Seto K."/>
            <person name="Myers J."/>
            <person name="Bonds A."/>
            <person name="Quandt C.A."/>
            <person name="Barry K."/>
            <person name="Liu P."/>
            <person name="Grigoriev I."/>
            <person name="Longcore J.E."/>
            <person name="James T.Y."/>
        </authorList>
    </citation>
    <scope>NUCLEOTIDE SEQUENCE</scope>
    <source>
        <strain evidence="2">JEL0476</strain>
    </source>
</reference>
<evidence type="ECO:0000313" key="3">
    <source>
        <dbReference type="Proteomes" id="UP001211065"/>
    </source>
</evidence>